<evidence type="ECO:0000313" key="2">
    <source>
        <dbReference type="Proteomes" id="UP000054477"/>
    </source>
</evidence>
<proteinExistence type="predicted"/>
<dbReference type="HOGENOM" id="CLU_095759_3_0_1"/>
<dbReference type="SUPFAM" id="SSF52540">
    <property type="entry name" value="P-loop containing nucleoside triphosphate hydrolases"/>
    <property type="match status" value="1"/>
</dbReference>
<name>A0A0C9YAL0_9AGAR</name>
<dbReference type="EMBL" id="KN838564">
    <property type="protein sequence ID" value="KIK05048.1"/>
    <property type="molecule type" value="Genomic_DNA"/>
</dbReference>
<organism evidence="1 2">
    <name type="scientific">Laccaria amethystina LaAM-08-1</name>
    <dbReference type="NCBI Taxonomy" id="1095629"/>
    <lineage>
        <taxon>Eukaryota</taxon>
        <taxon>Fungi</taxon>
        <taxon>Dikarya</taxon>
        <taxon>Basidiomycota</taxon>
        <taxon>Agaricomycotina</taxon>
        <taxon>Agaricomycetes</taxon>
        <taxon>Agaricomycetidae</taxon>
        <taxon>Agaricales</taxon>
        <taxon>Agaricineae</taxon>
        <taxon>Hydnangiaceae</taxon>
        <taxon>Laccaria</taxon>
    </lineage>
</organism>
<sequence length="77" mass="8629">INYYTSAGNRTTSNAAIPIKPNSSVRFTGRTDVLATLKKHFTAESNDKLRSRKFFLLYGMGGIGKTQICLRLIEEMD</sequence>
<feature type="non-terminal residue" evidence="1">
    <location>
        <position position="1"/>
    </location>
</feature>
<evidence type="ECO:0000313" key="1">
    <source>
        <dbReference type="EMBL" id="KIK05048.1"/>
    </source>
</evidence>
<reference evidence="2" key="2">
    <citation type="submission" date="2015-01" db="EMBL/GenBank/DDBJ databases">
        <title>Evolutionary Origins and Diversification of the Mycorrhizal Mutualists.</title>
        <authorList>
            <consortium name="DOE Joint Genome Institute"/>
            <consortium name="Mycorrhizal Genomics Consortium"/>
            <person name="Kohler A."/>
            <person name="Kuo A."/>
            <person name="Nagy L.G."/>
            <person name="Floudas D."/>
            <person name="Copeland A."/>
            <person name="Barry K.W."/>
            <person name="Cichocki N."/>
            <person name="Veneault-Fourrey C."/>
            <person name="LaButti K."/>
            <person name="Lindquist E.A."/>
            <person name="Lipzen A."/>
            <person name="Lundell T."/>
            <person name="Morin E."/>
            <person name="Murat C."/>
            <person name="Riley R."/>
            <person name="Ohm R."/>
            <person name="Sun H."/>
            <person name="Tunlid A."/>
            <person name="Henrissat B."/>
            <person name="Grigoriev I.V."/>
            <person name="Hibbett D.S."/>
            <person name="Martin F."/>
        </authorList>
    </citation>
    <scope>NUCLEOTIDE SEQUENCE [LARGE SCALE GENOMIC DNA]</scope>
    <source>
        <strain evidence="2">LaAM-08-1</strain>
    </source>
</reference>
<feature type="non-terminal residue" evidence="1">
    <location>
        <position position="77"/>
    </location>
</feature>
<gene>
    <name evidence="1" type="ORF">K443DRAFT_675510</name>
</gene>
<protein>
    <recommendedName>
        <fullName evidence="3">NB-ARC domain-containing protein</fullName>
    </recommendedName>
</protein>
<dbReference type="OrthoDB" id="3258722at2759"/>
<accession>A0A0C9YAL0</accession>
<keyword evidence="2" id="KW-1185">Reference proteome</keyword>
<dbReference type="Gene3D" id="3.40.50.300">
    <property type="entry name" value="P-loop containing nucleotide triphosphate hydrolases"/>
    <property type="match status" value="1"/>
</dbReference>
<dbReference type="AlphaFoldDB" id="A0A0C9YAL0"/>
<reference evidence="1 2" key="1">
    <citation type="submission" date="2014-04" db="EMBL/GenBank/DDBJ databases">
        <authorList>
            <consortium name="DOE Joint Genome Institute"/>
            <person name="Kuo A."/>
            <person name="Kohler A."/>
            <person name="Nagy L.G."/>
            <person name="Floudas D."/>
            <person name="Copeland A."/>
            <person name="Barry K.W."/>
            <person name="Cichocki N."/>
            <person name="Veneault-Fourrey C."/>
            <person name="LaButti K."/>
            <person name="Lindquist E.A."/>
            <person name="Lipzen A."/>
            <person name="Lundell T."/>
            <person name="Morin E."/>
            <person name="Murat C."/>
            <person name="Sun H."/>
            <person name="Tunlid A."/>
            <person name="Henrissat B."/>
            <person name="Grigoriev I.V."/>
            <person name="Hibbett D.S."/>
            <person name="Martin F."/>
            <person name="Nordberg H.P."/>
            <person name="Cantor M.N."/>
            <person name="Hua S.X."/>
        </authorList>
    </citation>
    <scope>NUCLEOTIDE SEQUENCE [LARGE SCALE GENOMIC DNA]</scope>
    <source>
        <strain evidence="1 2">LaAM-08-1</strain>
    </source>
</reference>
<dbReference type="InterPro" id="IPR027417">
    <property type="entry name" value="P-loop_NTPase"/>
</dbReference>
<evidence type="ECO:0008006" key="3">
    <source>
        <dbReference type="Google" id="ProtNLM"/>
    </source>
</evidence>
<dbReference type="Proteomes" id="UP000054477">
    <property type="component" value="Unassembled WGS sequence"/>
</dbReference>